<organism evidence="2 3">
    <name type="scientific">Pan troglodytes</name>
    <name type="common">Chimpanzee</name>
    <dbReference type="NCBI Taxonomy" id="9598"/>
    <lineage>
        <taxon>Eukaryota</taxon>
        <taxon>Metazoa</taxon>
        <taxon>Chordata</taxon>
        <taxon>Craniata</taxon>
        <taxon>Vertebrata</taxon>
        <taxon>Euteleostomi</taxon>
        <taxon>Mammalia</taxon>
        <taxon>Eutheria</taxon>
        <taxon>Euarchontoglires</taxon>
        <taxon>Primates</taxon>
        <taxon>Haplorrhini</taxon>
        <taxon>Catarrhini</taxon>
        <taxon>Hominidae</taxon>
        <taxon>Pan</taxon>
    </lineage>
</organism>
<dbReference type="FunFam" id="3.40.50.300:FF:001117">
    <property type="entry name" value="Mitochondrial Rho GTPase 2"/>
    <property type="match status" value="1"/>
</dbReference>
<evidence type="ECO:0000313" key="3">
    <source>
        <dbReference type="Proteomes" id="UP000236370"/>
    </source>
</evidence>
<proteinExistence type="predicted"/>
<dbReference type="InterPro" id="IPR027417">
    <property type="entry name" value="P-loop_NTPase"/>
</dbReference>
<feature type="domain" description="Miro" evidence="1">
    <location>
        <begin position="1"/>
        <end position="92"/>
    </location>
</feature>
<dbReference type="InterPro" id="IPR020860">
    <property type="entry name" value="MIRO_dom"/>
</dbReference>
<name>A0A2J8J8D5_PANTR</name>
<dbReference type="GO" id="GO:0003924">
    <property type="term" value="F:GTPase activity"/>
    <property type="evidence" value="ECO:0007669"/>
    <property type="project" value="InterPro"/>
</dbReference>
<sequence length="154" mass="16257">TCDVACLMFDGSDPKSFAHCASVYKHHYMDGQTPCLFVSSKADLPEGVVVSGPSPAEFCRKHRLPAPVPFSCAGPAKPSTTIFTQLATMAAFPHLVHAEPRILRALPPFPGPGWPVGMRRAGRQSFGPKAGVGGSPLKFGAVSVVVAEDRRLGS</sequence>
<accession>A0A2J8J8D5</accession>
<comment type="caution">
    <text evidence="2">The sequence shown here is derived from an EMBL/GenBank/DDBJ whole genome shotgun (WGS) entry which is preliminary data.</text>
</comment>
<dbReference type="SUPFAM" id="SSF52540">
    <property type="entry name" value="P-loop containing nucleoside triphosphate hydrolases"/>
    <property type="match status" value="1"/>
</dbReference>
<evidence type="ECO:0000313" key="2">
    <source>
        <dbReference type="EMBL" id="PNI19033.1"/>
    </source>
</evidence>
<dbReference type="Gene3D" id="3.40.50.300">
    <property type="entry name" value="P-loop containing nucleotide triphosphate hydrolases"/>
    <property type="match status" value="1"/>
</dbReference>
<dbReference type="AlphaFoldDB" id="A0A2J8J8D5"/>
<dbReference type="GO" id="GO:0005525">
    <property type="term" value="F:GTP binding"/>
    <property type="evidence" value="ECO:0007669"/>
    <property type="project" value="InterPro"/>
</dbReference>
<gene>
    <name evidence="2" type="ORF">CK820_G0049951</name>
</gene>
<dbReference type="EMBL" id="NBAG03000504">
    <property type="protein sequence ID" value="PNI19033.1"/>
    <property type="molecule type" value="Genomic_DNA"/>
</dbReference>
<evidence type="ECO:0000259" key="1">
    <source>
        <dbReference type="PROSITE" id="PS51423"/>
    </source>
</evidence>
<feature type="non-terminal residue" evidence="2">
    <location>
        <position position="1"/>
    </location>
</feature>
<protein>
    <submittedName>
        <fullName evidence="2">RHOT2 isoform 3</fullName>
    </submittedName>
</protein>
<reference evidence="2 3" key="1">
    <citation type="submission" date="2017-12" db="EMBL/GenBank/DDBJ databases">
        <title>High-resolution comparative analysis of great ape genomes.</title>
        <authorList>
            <person name="Pollen A."/>
            <person name="Hastie A."/>
            <person name="Hormozdiari F."/>
            <person name="Dougherty M."/>
            <person name="Liu R."/>
            <person name="Chaisson M."/>
            <person name="Hoppe E."/>
            <person name="Hill C."/>
            <person name="Pang A."/>
            <person name="Hillier L."/>
            <person name="Baker C."/>
            <person name="Armstrong J."/>
            <person name="Shendure J."/>
            <person name="Paten B."/>
            <person name="Wilson R."/>
            <person name="Chao H."/>
            <person name="Schneider V."/>
            <person name="Ventura M."/>
            <person name="Kronenberg Z."/>
            <person name="Murali S."/>
            <person name="Gordon D."/>
            <person name="Cantsilieris S."/>
            <person name="Munson K."/>
            <person name="Nelson B."/>
            <person name="Raja A."/>
            <person name="Underwood J."/>
            <person name="Diekhans M."/>
            <person name="Fiddes I."/>
            <person name="Haussler D."/>
            <person name="Eichler E."/>
        </authorList>
    </citation>
    <scope>NUCLEOTIDE SEQUENCE [LARGE SCALE GENOMIC DNA]</scope>
    <source>
        <strain evidence="2">Yerkes chimp pedigree #C0471</strain>
    </source>
</reference>
<dbReference type="Proteomes" id="UP000236370">
    <property type="component" value="Unassembled WGS sequence"/>
</dbReference>
<dbReference type="PROSITE" id="PS51423">
    <property type="entry name" value="MIRO"/>
    <property type="match status" value="1"/>
</dbReference>